<keyword evidence="1" id="KW-0732">Signal</keyword>
<dbReference type="RefSeq" id="WP_074635036.1">
    <property type="nucleotide sequence ID" value="NZ_CP160849.1"/>
</dbReference>
<dbReference type="Proteomes" id="UP000183076">
    <property type="component" value="Unassembled WGS sequence"/>
</dbReference>
<proteinExistence type="predicted"/>
<organism evidence="2 3">
    <name type="scientific">Sulfitobacter pontiacus</name>
    <dbReference type="NCBI Taxonomy" id="60137"/>
    <lineage>
        <taxon>Bacteria</taxon>
        <taxon>Pseudomonadati</taxon>
        <taxon>Pseudomonadota</taxon>
        <taxon>Alphaproteobacteria</taxon>
        <taxon>Rhodobacterales</taxon>
        <taxon>Roseobacteraceae</taxon>
        <taxon>Sulfitobacter</taxon>
    </lineage>
</organism>
<dbReference type="AlphaFoldDB" id="A0A1H2U889"/>
<feature type="chain" id="PRO_5010310946" evidence="1">
    <location>
        <begin position="20"/>
        <end position="216"/>
    </location>
</feature>
<evidence type="ECO:0000256" key="1">
    <source>
        <dbReference type="SAM" id="SignalP"/>
    </source>
</evidence>
<dbReference type="InterPro" id="IPR018247">
    <property type="entry name" value="EF_Hand_1_Ca_BS"/>
</dbReference>
<dbReference type="GeneID" id="94021871"/>
<feature type="signal peptide" evidence="1">
    <location>
        <begin position="1"/>
        <end position="19"/>
    </location>
</feature>
<sequence length="216" mass="23097">MIRQLAPFVLTLWAAPLAAHPHVFIDTQLSLVADDQGQLTHVRVTWQYDALYSLLVTEDMGLDADGDGALTETELATLNGFDMQWVDGFNGDLVLSTEANTIALSGPTEIATQLDNGQITTMHTRALETAIPAGTAITIKPYDATYYTAYDITTAIDTTRAPTCRARVAMPDVTATMEALQQQLAQLDAQTDPSEAGLPDIGAQMAPTVNVTCAAP</sequence>
<gene>
    <name evidence="2" type="ORF">SAMN04488041_102409</name>
</gene>
<dbReference type="EMBL" id="FNNB01000002">
    <property type="protein sequence ID" value="SDW51654.1"/>
    <property type="molecule type" value="Genomic_DNA"/>
</dbReference>
<name>A0A1H2U889_9RHOB</name>
<dbReference type="Pfam" id="PF06226">
    <property type="entry name" value="DUF1007"/>
    <property type="match status" value="1"/>
</dbReference>
<protein>
    <submittedName>
        <fullName evidence="2">ABC-type uncharacterized transport system, substrate-binding protein</fullName>
    </submittedName>
</protein>
<evidence type="ECO:0000313" key="3">
    <source>
        <dbReference type="Proteomes" id="UP000183076"/>
    </source>
</evidence>
<reference evidence="3" key="1">
    <citation type="submission" date="2016-10" db="EMBL/GenBank/DDBJ databases">
        <authorList>
            <person name="Varghese N."/>
            <person name="Submissions S."/>
        </authorList>
    </citation>
    <scope>NUCLEOTIDE SEQUENCE [LARGE SCALE GENOMIC DNA]</scope>
    <source>
        <strain evidence="3">DSM 10014</strain>
    </source>
</reference>
<dbReference type="STRING" id="60137.SAMN04488041_102409"/>
<accession>A0A1H2U889</accession>
<dbReference type="PROSITE" id="PS00018">
    <property type="entry name" value="EF_HAND_1"/>
    <property type="match status" value="1"/>
</dbReference>
<dbReference type="InterPro" id="IPR010412">
    <property type="entry name" value="DUF1007"/>
</dbReference>
<evidence type="ECO:0000313" key="2">
    <source>
        <dbReference type="EMBL" id="SDW51654.1"/>
    </source>
</evidence>